<feature type="region of interest" description="Disordered" evidence="1">
    <location>
        <begin position="1"/>
        <end position="28"/>
    </location>
</feature>
<proteinExistence type="predicted"/>
<organism evidence="2 3">
    <name type="scientific">Gymnopus androsaceus JB14</name>
    <dbReference type="NCBI Taxonomy" id="1447944"/>
    <lineage>
        <taxon>Eukaryota</taxon>
        <taxon>Fungi</taxon>
        <taxon>Dikarya</taxon>
        <taxon>Basidiomycota</taxon>
        <taxon>Agaricomycotina</taxon>
        <taxon>Agaricomycetes</taxon>
        <taxon>Agaricomycetidae</taxon>
        <taxon>Agaricales</taxon>
        <taxon>Marasmiineae</taxon>
        <taxon>Omphalotaceae</taxon>
        <taxon>Gymnopus</taxon>
    </lineage>
</organism>
<dbReference type="InterPro" id="IPR045209">
    <property type="entry name" value="Rrp5"/>
</dbReference>
<feature type="region of interest" description="Disordered" evidence="1">
    <location>
        <begin position="87"/>
        <end position="125"/>
    </location>
</feature>
<evidence type="ECO:0008006" key="4">
    <source>
        <dbReference type="Google" id="ProtNLM"/>
    </source>
</evidence>
<feature type="non-terminal residue" evidence="2">
    <location>
        <position position="1"/>
    </location>
</feature>
<evidence type="ECO:0000313" key="3">
    <source>
        <dbReference type="Proteomes" id="UP000799118"/>
    </source>
</evidence>
<dbReference type="GO" id="GO:0006364">
    <property type="term" value="P:rRNA processing"/>
    <property type="evidence" value="ECO:0007669"/>
    <property type="project" value="InterPro"/>
</dbReference>
<dbReference type="GO" id="GO:0032040">
    <property type="term" value="C:small-subunit processome"/>
    <property type="evidence" value="ECO:0007669"/>
    <property type="project" value="TreeGrafter"/>
</dbReference>
<evidence type="ECO:0000313" key="2">
    <source>
        <dbReference type="EMBL" id="KAE9385081.1"/>
    </source>
</evidence>
<dbReference type="EMBL" id="ML770034">
    <property type="protein sequence ID" value="KAE9385081.1"/>
    <property type="molecule type" value="Genomic_DNA"/>
</dbReference>
<accession>A0A6A4GHS1</accession>
<reference evidence="2" key="1">
    <citation type="journal article" date="2019" name="Environ. Microbiol.">
        <title>Fungal ecological strategies reflected in gene transcription - a case study of two litter decomposers.</title>
        <authorList>
            <person name="Barbi F."/>
            <person name="Kohler A."/>
            <person name="Barry K."/>
            <person name="Baskaran P."/>
            <person name="Daum C."/>
            <person name="Fauchery L."/>
            <person name="Ihrmark K."/>
            <person name="Kuo A."/>
            <person name="LaButti K."/>
            <person name="Lipzen A."/>
            <person name="Morin E."/>
            <person name="Grigoriev I.V."/>
            <person name="Henrissat B."/>
            <person name="Lindahl B."/>
            <person name="Martin F."/>
        </authorList>
    </citation>
    <scope>NUCLEOTIDE SEQUENCE</scope>
    <source>
        <strain evidence="2">JB14</strain>
    </source>
</reference>
<protein>
    <recommendedName>
        <fullName evidence="4">S1 motif domain-containing protein</fullName>
    </recommendedName>
</protein>
<keyword evidence="3" id="KW-1185">Reference proteome</keyword>
<dbReference type="PANTHER" id="PTHR23270">
    <property type="entry name" value="PROGRAMMED CELL DEATH PROTEIN 11 PRE-RRNA PROCESSING PROTEIN RRP5"/>
    <property type="match status" value="1"/>
</dbReference>
<dbReference type="Proteomes" id="UP000799118">
    <property type="component" value="Unassembled WGS sequence"/>
</dbReference>
<feature type="compositionally biased region" description="Acidic residues" evidence="1">
    <location>
        <begin position="87"/>
        <end position="103"/>
    </location>
</feature>
<gene>
    <name evidence="2" type="ORF">BT96DRAFT_1093174</name>
</gene>
<dbReference type="AlphaFoldDB" id="A0A6A4GHS1"/>
<sequence>SEPAAKKARKSKQKSEAGTSKSSTEKSDRVARIEHLNYKQMSVGMKIFGQIVSIQPLALVVSLPNQLFSHVPITKISSQFTSLLESMDVDEDNEDKENSEDERAESRSKVPELSDMFHPNTFALQ</sequence>
<dbReference type="PANTHER" id="PTHR23270:SF10">
    <property type="entry name" value="PROTEIN RRP5 HOMOLOG"/>
    <property type="match status" value="1"/>
</dbReference>
<name>A0A6A4GHS1_9AGAR</name>
<feature type="compositionally biased region" description="Basic residues" evidence="1">
    <location>
        <begin position="1"/>
        <end position="12"/>
    </location>
</feature>
<dbReference type="OrthoDB" id="3267248at2759"/>
<evidence type="ECO:0000256" key="1">
    <source>
        <dbReference type="SAM" id="MobiDB-lite"/>
    </source>
</evidence>
<dbReference type="GO" id="GO:0003723">
    <property type="term" value="F:RNA binding"/>
    <property type="evidence" value="ECO:0007669"/>
    <property type="project" value="TreeGrafter"/>
</dbReference>